<protein>
    <recommendedName>
        <fullName evidence="3">Integrase</fullName>
    </recommendedName>
</protein>
<reference evidence="1 2" key="1">
    <citation type="submission" date="2024-01" db="EMBL/GenBank/DDBJ databases">
        <title>The diversity of rhizobia nodulating Mimosa spp. in eleven states of Brazil covering several biomes is determined by host plant, location, and edaphic factors.</title>
        <authorList>
            <person name="Rouws L."/>
            <person name="Barauna A."/>
            <person name="Beukes C."/>
            <person name="De Faria S.M."/>
            <person name="Gross E."/>
            <person name="Dos Reis Junior F.B."/>
            <person name="Simon M."/>
            <person name="Maluk M."/>
            <person name="Odee D.W."/>
            <person name="Kenicer G."/>
            <person name="Young J.P.W."/>
            <person name="Reis V.M."/>
            <person name="Zilli J."/>
            <person name="James E.K."/>
        </authorList>
    </citation>
    <scope>NUCLEOTIDE SEQUENCE [LARGE SCALE GENOMIC DNA]</scope>
    <source>
        <strain evidence="1 2">JPY530</strain>
    </source>
</reference>
<dbReference type="EMBL" id="JAZHGA010000023">
    <property type="protein sequence ID" value="MEM5343383.1"/>
    <property type="molecule type" value="Genomic_DNA"/>
</dbReference>
<evidence type="ECO:0000313" key="2">
    <source>
        <dbReference type="Proteomes" id="UP001481677"/>
    </source>
</evidence>
<gene>
    <name evidence="1" type="ORF">V4C56_27645</name>
</gene>
<accession>A0ABU9R992</accession>
<dbReference type="RefSeq" id="WP_342959209.1">
    <property type="nucleotide sequence ID" value="NZ_JAZHFZ010000024.1"/>
</dbReference>
<evidence type="ECO:0008006" key="3">
    <source>
        <dbReference type="Google" id="ProtNLM"/>
    </source>
</evidence>
<evidence type="ECO:0000313" key="1">
    <source>
        <dbReference type="EMBL" id="MEM5343383.1"/>
    </source>
</evidence>
<sequence>MLKVTHRSLKSAPVLKFPFERIPRFYKPEFAVVEAQPGFRHMLFKICYLKRPEGQPFGIYGAKSEARVAALPHVLSKLSSYCRAMGLRPHGCDRYIDHLIYFLNWADTSAHAGRYETVLSDAELALRALEDYNGCLKLLVQAGKLHINTAGDRALTTRTILSLIHEREYADEVEVLVPSGSAGTPTVAPEPVDVRMLLSTLAKTFDLCNDIVANPESDSARERTFRVGQGDSERDLILRSDADHWVALDLACMSFAVLAIGDSGANLAQIAHLRYSDELYQQLRNADTVTMRFKEIKFRARDKEVPVHFTPVVRRRFPAYLRLRERLLDTFPNERLDELVFLRVKLASPMDGGALVGATDVVGLLDALRTRFKTWFGAEIPKITLRQLRLHVGNKFTEIAGPKVSADRLGHTLLTAIRNYNNGSASRRNSELTDFFSSVVKSAIEAARKPGIVSRGEVDLATGVCKDRGHPEKLNAAPTNIEPDCRKTEGCLFCDKFRVHADETDIRKLLSCQYVMNRLALIRGSARQVEATYYAIMARIQTLLDELRQRVPDIYGAVDIDVRCNQNLSPYWAARFNQLCLLGLVSHPRAPAQDAAP</sequence>
<organism evidence="1 2">
    <name type="scientific">Paraburkholderia azotifigens</name>
    <dbReference type="NCBI Taxonomy" id="2057004"/>
    <lineage>
        <taxon>Bacteria</taxon>
        <taxon>Pseudomonadati</taxon>
        <taxon>Pseudomonadota</taxon>
        <taxon>Betaproteobacteria</taxon>
        <taxon>Burkholderiales</taxon>
        <taxon>Burkholderiaceae</taxon>
        <taxon>Paraburkholderia</taxon>
    </lineage>
</organism>
<proteinExistence type="predicted"/>
<keyword evidence="2" id="KW-1185">Reference proteome</keyword>
<comment type="caution">
    <text evidence="1">The sequence shown here is derived from an EMBL/GenBank/DDBJ whole genome shotgun (WGS) entry which is preliminary data.</text>
</comment>
<dbReference type="Proteomes" id="UP001481677">
    <property type="component" value="Unassembled WGS sequence"/>
</dbReference>
<name>A0ABU9R992_9BURK</name>